<dbReference type="GO" id="GO:0006979">
    <property type="term" value="P:response to oxidative stress"/>
    <property type="evidence" value="ECO:0007669"/>
    <property type="project" value="InterPro"/>
</dbReference>
<dbReference type="Pfam" id="PF03098">
    <property type="entry name" value="An_peroxidase"/>
    <property type="match status" value="1"/>
</dbReference>
<reference evidence="5 6" key="1">
    <citation type="submission" date="2019-10" db="EMBL/GenBank/DDBJ databases">
        <title>Rubrobacter sp nov SCSIO 52915 isolated from a deep-sea sediment in the South China Sea.</title>
        <authorList>
            <person name="Chen R.W."/>
        </authorList>
    </citation>
    <scope>NUCLEOTIDE SEQUENCE [LARGE SCALE GENOMIC DNA]</scope>
    <source>
        <strain evidence="5 6">SCSIO 52915</strain>
    </source>
</reference>
<dbReference type="InterPro" id="IPR019791">
    <property type="entry name" value="Haem_peroxidase_animal"/>
</dbReference>
<keyword evidence="2" id="KW-0964">Secreted</keyword>
<dbReference type="Proteomes" id="UP000502706">
    <property type="component" value="Chromosome"/>
</dbReference>
<feature type="compositionally biased region" description="Low complexity" evidence="4">
    <location>
        <begin position="1"/>
        <end position="20"/>
    </location>
</feature>
<keyword evidence="5" id="KW-0575">Peroxidase</keyword>
<dbReference type="GO" id="GO:0020037">
    <property type="term" value="F:heme binding"/>
    <property type="evidence" value="ECO:0007669"/>
    <property type="project" value="InterPro"/>
</dbReference>
<evidence type="ECO:0000256" key="1">
    <source>
        <dbReference type="ARBA" id="ARBA00004613"/>
    </source>
</evidence>
<name>A0A6G8PTG9_9ACTN</name>
<evidence type="ECO:0000256" key="4">
    <source>
        <dbReference type="SAM" id="MobiDB-lite"/>
    </source>
</evidence>
<evidence type="ECO:0000313" key="5">
    <source>
        <dbReference type="EMBL" id="QIN77497.1"/>
    </source>
</evidence>
<feature type="region of interest" description="Disordered" evidence="4">
    <location>
        <begin position="1"/>
        <end position="27"/>
    </location>
</feature>
<dbReference type="SUPFAM" id="SSF48113">
    <property type="entry name" value="Heme-dependent peroxidases"/>
    <property type="match status" value="1"/>
</dbReference>
<protein>
    <submittedName>
        <fullName evidence="5">Peroxidase</fullName>
    </submittedName>
</protein>
<accession>A0A6G8PTG9</accession>
<dbReference type="InterPro" id="IPR037120">
    <property type="entry name" value="Haem_peroxidase_sf_animal"/>
</dbReference>
<keyword evidence="5" id="KW-0560">Oxidoreductase</keyword>
<dbReference type="Gene3D" id="1.10.640.10">
    <property type="entry name" value="Haem peroxidase domain superfamily, animal type"/>
    <property type="match status" value="1"/>
</dbReference>
<dbReference type="CDD" id="cd09819">
    <property type="entry name" value="An_peroxidase_bacterial_1"/>
    <property type="match status" value="1"/>
</dbReference>
<dbReference type="GO" id="GO:0005576">
    <property type="term" value="C:extracellular region"/>
    <property type="evidence" value="ECO:0007669"/>
    <property type="project" value="UniProtKB-SubCell"/>
</dbReference>
<keyword evidence="6" id="KW-1185">Reference proteome</keyword>
<dbReference type="PANTHER" id="PTHR11475">
    <property type="entry name" value="OXIDASE/PEROXIDASE"/>
    <property type="match status" value="1"/>
</dbReference>
<keyword evidence="3" id="KW-0325">Glycoprotein</keyword>
<dbReference type="EMBL" id="CP045121">
    <property type="protein sequence ID" value="QIN77497.1"/>
    <property type="molecule type" value="Genomic_DNA"/>
</dbReference>
<organism evidence="5 6">
    <name type="scientific">Rubrobacter marinus</name>
    <dbReference type="NCBI Taxonomy" id="2653852"/>
    <lineage>
        <taxon>Bacteria</taxon>
        <taxon>Bacillati</taxon>
        <taxon>Actinomycetota</taxon>
        <taxon>Rubrobacteria</taxon>
        <taxon>Rubrobacterales</taxon>
        <taxon>Rubrobacteraceae</taxon>
        <taxon>Rubrobacter</taxon>
    </lineage>
</organism>
<evidence type="ECO:0000256" key="2">
    <source>
        <dbReference type="ARBA" id="ARBA00022525"/>
    </source>
</evidence>
<gene>
    <name evidence="5" type="ORF">GBA65_02140</name>
</gene>
<dbReference type="PROSITE" id="PS50292">
    <property type="entry name" value="PEROXIDASE_3"/>
    <property type="match status" value="1"/>
</dbReference>
<comment type="subcellular location">
    <subcellularLocation>
        <location evidence="1">Secreted</location>
    </subcellularLocation>
</comment>
<evidence type="ECO:0000256" key="3">
    <source>
        <dbReference type="ARBA" id="ARBA00023180"/>
    </source>
</evidence>
<dbReference type="PANTHER" id="PTHR11475:SF4">
    <property type="entry name" value="CHORION PEROXIDASE"/>
    <property type="match status" value="1"/>
</dbReference>
<dbReference type="KEGG" id="rmar:GBA65_02140"/>
<sequence>MVEPDQSQPGGWGGQSQPQPNDNSLIPAGYTYLGQFIDHDLTLDFTSDPSRRNLIGELPNARTPTFDLDSVYGLGPEVHPYLYDKSDRLLVEGREDGRGDLQRRAGTGQGPGEAVAIIGDPRNDENKLVAQVHLVFANLHNRFMERFGGDFETARRFTRWHYQWVVLHDFLPRIVGEDLVDDVLLAGPIFFTEGKRNAIPVEFSVAAYRFGHSQVRPDYVVNNSSGPLPLFALDGDATGNDLRGSTRITASNRIEWRLFFDFNGSNPQPTRLIDTKLSSALFRMFPGPPGGSSDVQPDERLLAFRNLRRGVAMGLPSGEAVANHMLAVLNQTGRPTHGLQILTDEQLGGQPYRDARGQGETPLWYWILAEAGALASGQRLGPVGGRIVAEVLVGLLENDERSFISEDPGWEPFEDLKRNGKFDMAALLIASGDVTAA</sequence>
<proteinExistence type="predicted"/>
<dbReference type="AlphaFoldDB" id="A0A6G8PTG9"/>
<evidence type="ECO:0000313" key="6">
    <source>
        <dbReference type="Proteomes" id="UP000502706"/>
    </source>
</evidence>
<dbReference type="GO" id="GO:0004601">
    <property type="term" value="F:peroxidase activity"/>
    <property type="evidence" value="ECO:0007669"/>
    <property type="project" value="UniProtKB-KW"/>
</dbReference>
<dbReference type="InterPro" id="IPR010255">
    <property type="entry name" value="Haem_peroxidase_sf"/>
</dbReference>